<comment type="caution">
    <text evidence="3">The sequence shown here is derived from an EMBL/GenBank/DDBJ whole genome shotgun (WGS) entry which is preliminary data.</text>
</comment>
<dbReference type="InterPro" id="IPR028356">
    <property type="entry name" value="UDPglc_DH_euk"/>
</dbReference>
<gene>
    <name evidence="3" type="ORF">QJS04_geneDACA016672</name>
</gene>
<protein>
    <submittedName>
        <fullName evidence="3">UDP-glucose 6-dehydrogenase 1</fullName>
    </submittedName>
</protein>
<organism evidence="3 4">
    <name type="scientific">Acorus gramineus</name>
    <name type="common">Dwarf sweet flag</name>
    <dbReference type="NCBI Taxonomy" id="55184"/>
    <lineage>
        <taxon>Eukaryota</taxon>
        <taxon>Viridiplantae</taxon>
        <taxon>Streptophyta</taxon>
        <taxon>Embryophyta</taxon>
        <taxon>Tracheophyta</taxon>
        <taxon>Spermatophyta</taxon>
        <taxon>Magnoliopsida</taxon>
        <taxon>Liliopsida</taxon>
        <taxon>Acoraceae</taxon>
        <taxon>Acorus</taxon>
    </lineage>
</organism>
<proteinExistence type="predicted"/>
<dbReference type="PANTHER" id="PTHR11374:SF3">
    <property type="entry name" value="UDP-GLUCOSE 6-DEHYDROGENASE"/>
    <property type="match status" value="1"/>
</dbReference>
<evidence type="ECO:0000313" key="4">
    <source>
        <dbReference type="Proteomes" id="UP001179952"/>
    </source>
</evidence>
<dbReference type="Gene3D" id="3.40.50.720">
    <property type="entry name" value="NAD(P)-binding Rossmann-like Domain"/>
    <property type="match status" value="1"/>
</dbReference>
<feature type="region of interest" description="Disordered" evidence="2">
    <location>
        <begin position="1"/>
        <end position="23"/>
    </location>
</feature>
<reference evidence="3" key="1">
    <citation type="journal article" date="2023" name="Nat. Commun.">
        <title>Diploid and tetraploid genomes of Acorus and the evolution of monocots.</title>
        <authorList>
            <person name="Ma L."/>
            <person name="Liu K.W."/>
            <person name="Li Z."/>
            <person name="Hsiao Y.Y."/>
            <person name="Qi Y."/>
            <person name="Fu T."/>
            <person name="Tang G.D."/>
            <person name="Zhang D."/>
            <person name="Sun W.H."/>
            <person name="Liu D.K."/>
            <person name="Li Y."/>
            <person name="Chen G.Z."/>
            <person name="Liu X.D."/>
            <person name="Liao X.Y."/>
            <person name="Jiang Y.T."/>
            <person name="Yu X."/>
            <person name="Hao Y."/>
            <person name="Huang J."/>
            <person name="Zhao X.W."/>
            <person name="Ke S."/>
            <person name="Chen Y.Y."/>
            <person name="Wu W.L."/>
            <person name="Hsu J.L."/>
            <person name="Lin Y.F."/>
            <person name="Huang M.D."/>
            <person name="Li C.Y."/>
            <person name="Huang L."/>
            <person name="Wang Z.W."/>
            <person name="Zhao X."/>
            <person name="Zhong W.Y."/>
            <person name="Peng D.H."/>
            <person name="Ahmad S."/>
            <person name="Lan S."/>
            <person name="Zhang J.S."/>
            <person name="Tsai W.C."/>
            <person name="Van de Peer Y."/>
            <person name="Liu Z.J."/>
        </authorList>
    </citation>
    <scope>NUCLEOTIDE SEQUENCE</scope>
    <source>
        <strain evidence="3">SCP</strain>
    </source>
</reference>
<comment type="catalytic activity">
    <reaction evidence="1">
        <text>UDP-alpha-D-glucose + 2 NAD(+) + H2O = UDP-alpha-D-glucuronate + 2 NADH + 3 H(+)</text>
        <dbReference type="Rhea" id="RHEA:23596"/>
        <dbReference type="ChEBI" id="CHEBI:15377"/>
        <dbReference type="ChEBI" id="CHEBI:15378"/>
        <dbReference type="ChEBI" id="CHEBI:57540"/>
        <dbReference type="ChEBI" id="CHEBI:57945"/>
        <dbReference type="ChEBI" id="CHEBI:58052"/>
        <dbReference type="ChEBI" id="CHEBI:58885"/>
        <dbReference type="EC" id="1.1.1.22"/>
    </reaction>
</comment>
<accession>A0AAV9APZ9</accession>
<dbReference type="EMBL" id="JAUJYN010000007">
    <property type="protein sequence ID" value="KAK1266325.1"/>
    <property type="molecule type" value="Genomic_DNA"/>
</dbReference>
<evidence type="ECO:0000256" key="1">
    <source>
        <dbReference type="ARBA" id="ARBA00047473"/>
    </source>
</evidence>
<dbReference type="Proteomes" id="UP001179952">
    <property type="component" value="Unassembled WGS sequence"/>
</dbReference>
<dbReference type="GO" id="GO:0005634">
    <property type="term" value="C:nucleus"/>
    <property type="evidence" value="ECO:0007669"/>
    <property type="project" value="TreeGrafter"/>
</dbReference>
<dbReference type="PANTHER" id="PTHR11374">
    <property type="entry name" value="UDP-GLUCOSE DEHYDROGENASE/UDP-MANNAC DEHYDROGENASE"/>
    <property type="match status" value="1"/>
</dbReference>
<name>A0AAV9APZ9_ACOGR</name>
<keyword evidence="4" id="KW-1185">Reference proteome</keyword>
<reference evidence="3" key="2">
    <citation type="submission" date="2023-06" db="EMBL/GenBank/DDBJ databases">
        <authorList>
            <person name="Ma L."/>
            <person name="Liu K.-W."/>
            <person name="Li Z."/>
            <person name="Hsiao Y.-Y."/>
            <person name="Qi Y."/>
            <person name="Fu T."/>
            <person name="Tang G."/>
            <person name="Zhang D."/>
            <person name="Sun W.-H."/>
            <person name="Liu D.-K."/>
            <person name="Li Y."/>
            <person name="Chen G.-Z."/>
            <person name="Liu X.-D."/>
            <person name="Liao X.-Y."/>
            <person name="Jiang Y.-T."/>
            <person name="Yu X."/>
            <person name="Hao Y."/>
            <person name="Huang J."/>
            <person name="Zhao X.-W."/>
            <person name="Ke S."/>
            <person name="Chen Y.-Y."/>
            <person name="Wu W.-L."/>
            <person name="Hsu J.-L."/>
            <person name="Lin Y.-F."/>
            <person name="Huang M.-D."/>
            <person name="Li C.-Y."/>
            <person name="Huang L."/>
            <person name="Wang Z.-W."/>
            <person name="Zhao X."/>
            <person name="Zhong W.-Y."/>
            <person name="Peng D.-H."/>
            <person name="Ahmad S."/>
            <person name="Lan S."/>
            <person name="Zhang J.-S."/>
            <person name="Tsai W.-C."/>
            <person name="Van De Peer Y."/>
            <person name="Liu Z.-J."/>
        </authorList>
    </citation>
    <scope>NUCLEOTIDE SEQUENCE</scope>
    <source>
        <strain evidence="3">SCP</strain>
        <tissue evidence="3">Leaves</tissue>
    </source>
</reference>
<dbReference type="GO" id="GO:0003979">
    <property type="term" value="F:UDP-glucose 6-dehydrogenase activity"/>
    <property type="evidence" value="ECO:0007669"/>
    <property type="project" value="UniProtKB-EC"/>
</dbReference>
<evidence type="ECO:0000256" key="2">
    <source>
        <dbReference type="SAM" id="MobiDB-lite"/>
    </source>
</evidence>
<dbReference type="AlphaFoldDB" id="A0AAV9APZ9"/>
<sequence>MKEALGGTPAQGRKERGWRRPRLVVASPPTRYVGGPTMTMIAYKYPDIQLGTVTTSPSLNPHPITSSTPAIGVNLHFSFDVESHAVNSNIIFVSVYTPTKTHGLGAGKTADLTYT</sequence>
<evidence type="ECO:0000313" key="3">
    <source>
        <dbReference type="EMBL" id="KAK1266325.1"/>
    </source>
</evidence>
<dbReference type="GO" id="GO:0006024">
    <property type="term" value="P:glycosaminoglycan biosynthetic process"/>
    <property type="evidence" value="ECO:0007669"/>
    <property type="project" value="TreeGrafter"/>
</dbReference>